<feature type="signal peptide" evidence="8">
    <location>
        <begin position="1"/>
        <end position="23"/>
    </location>
</feature>
<dbReference type="InterPro" id="IPR029058">
    <property type="entry name" value="AB_hydrolase_fold"/>
</dbReference>
<organism evidence="10 11">
    <name type="scientific">Spirosoma agri</name>
    <dbReference type="NCBI Taxonomy" id="1987381"/>
    <lineage>
        <taxon>Bacteria</taxon>
        <taxon>Pseudomonadati</taxon>
        <taxon>Bacteroidota</taxon>
        <taxon>Cytophagia</taxon>
        <taxon>Cytophagales</taxon>
        <taxon>Cytophagaceae</taxon>
        <taxon>Spirosoma</taxon>
    </lineage>
</organism>
<evidence type="ECO:0000256" key="1">
    <source>
        <dbReference type="ARBA" id="ARBA00022801"/>
    </source>
</evidence>
<dbReference type="EMBL" id="JAAGNZ010000001">
    <property type="protein sequence ID" value="NEU68439.1"/>
    <property type="molecule type" value="Genomic_DNA"/>
</dbReference>
<evidence type="ECO:0000256" key="8">
    <source>
        <dbReference type="SAM" id="SignalP"/>
    </source>
</evidence>
<accession>A0A6M0IJI6</accession>
<dbReference type="Proteomes" id="UP000477386">
    <property type="component" value="Unassembled WGS sequence"/>
</dbReference>
<dbReference type="RefSeq" id="WP_164040283.1">
    <property type="nucleotide sequence ID" value="NZ_JAAGNZ010000001.1"/>
</dbReference>
<evidence type="ECO:0000313" key="11">
    <source>
        <dbReference type="Proteomes" id="UP000477386"/>
    </source>
</evidence>
<proteinExistence type="predicted"/>
<dbReference type="PANTHER" id="PTHR42776:SF27">
    <property type="entry name" value="DIPEPTIDYL PEPTIDASE FAMILY MEMBER 6"/>
    <property type="match status" value="1"/>
</dbReference>
<reference evidence="10 11" key="1">
    <citation type="submission" date="2020-02" db="EMBL/GenBank/DDBJ databases">
        <title>Draft genome sequence of two Spirosoma agri KCTC 52727 and Spirosoma terrae KCTC 52035.</title>
        <authorList>
            <person name="Rojas J."/>
            <person name="Ambika Manirajan B."/>
            <person name="Ratering S."/>
            <person name="Suarez C."/>
            <person name="Schnell S."/>
        </authorList>
    </citation>
    <scope>NUCLEOTIDE SEQUENCE [LARGE SCALE GENOMIC DNA]</scope>
    <source>
        <strain evidence="10 11">KCTC 52727</strain>
    </source>
</reference>
<comment type="caution">
    <text evidence="10">The sequence shown here is derived from an EMBL/GenBank/DDBJ whole genome shotgun (WGS) entry which is preliminary data.</text>
</comment>
<evidence type="ECO:0000256" key="6">
    <source>
        <dbReference type="ARBA" id="ARBA00045885"/>
    </source>
</evidence>
<evidence type="ECO:0000313" key="10">
    <source>
        <dbReference type="EMBL" id="NEU68439.1"/>
    </source>
</evidence>
<dbReference type="GO" id="GO:0006508">
    <property type="term" value="P:proteolysis"/>
    <property type="evidence" value="ECO:0007669"/>
    <property type="project" value="InterPro"/>
</dbReference>
<evidence type="ECO:0000259" key="9">
    <source>
        <dbReference type="Pfam" id="PF00326"/>
    </source>
</evidence>
<dbReference type="PROSITE" id="PS00708">
    <property type="entry name" value="PRO_ENDOPEP_SER"/>
    <property type="match status" value="1"/>
</dbReference>
<dbReference type="InterPro" id="IPR002471">
    <property type="entry name" value="Pept_S9_AS"/>
</dbReference>
<dbReference type="AlphaFoldDB" id="A0A6M0IJI6"/>
<evidence type="ECO:0000256" key="7">
    <source>
        <dbReference type="SAM" id="MobiDB-lite"/>
    </source>
</evidence>
<keyword evidence="1" id="KW-0378">Hydrolase</keyword>
<dbReference type="InterPro" id="IPR001375">
    <property type="entry name" value="Peptidase_S9_cat"/>
</dbReference>
<feature type="domain" description="Peptidase S9 prolyl oligopeptidase catalytic" evidence="9">
    <location>
        <begin position="529"/>
        <end position="729"/>
    </location>
</feature>
<evidence type="ECO:0000256" key="5">
    <source>
        <dbReference type="ARBA" id="ARBA00032596"/>
    </source>
</evidence>
<sequence length="736" mass="79883">MKTFVLSCLLTGLLFVHSFRSDAQIFSLEAIKSYPFPSDLTSSAQGSRIAWALNEQGKRNVYVAQGPDFTPRKLTNYANDDGQEITSLSISDDGQWVVYVRGGDHGSNWDDDQPVNTTSSPVQPKVQIWSVPFAGGDAKAVADGDEPVIAPKNNQGTPARIAFSKGGQIWVVPADGSSAAKALFNARGTNGSIEWSPDGSKLAFVCDRKDHAFVGVFTNETTPITWIAPSFSRDRSPRWSPDGTKIVFVRTPGAGGAPDSSLTRKHQAWSLWTADAASGTATQLWKAPKTLAGSIPTTHGGVNLHWAANNRIVYLSYQDGWPHLYSVPSTGGTPLLLTSAPFMAEHITLSHDRKWLLFSGNTGPDKLDIDRRHVIRVPVDKADPEVLTPGSGLEWTPVVTGDGSTVAMISATAQRPPLPTVMAFTKGTPRVLGQHLIPAIFPQNQLITPKQVTFKSPDGMTIHGQLFEPAAGEASKKSVGPRPARRGPIERSPAERSPALIYVHGGPPRQMLLGWNYSDYYANSYALNQYLASQGFVVLSVNYRLGIGYGYNFHQPANGGANGASEYQDVKAAALWLAEQPQIDATKIGIYGGSYGGYLTALALARDSRLFAAGVDIHGVHDWSQQRTGSSQTDRYEKIPDADKAAKVVFESSPISSVSTWTSPVLIIHGDDDRNVRFNQSTDLVQRLEAKGVPIETLVIVDDTHHWMKHTNALKMGNATADYFKRILMKQPTAIK</sequence>
<keyword evidence="2" id="KW-0645">Protease</keyword>
<dbReference type="InterPro" id="IPR011042">
    <property type="entry name" value="6-blade_b-propeller_TolB-like"/>
</dbReference>
<evidence type="ECO:0000256" key="2">
    <source>
        <dbReference type="ARBA" id="ARBA00022825"/>
    </source>
</evidence>
<feature type="region of interest" description="Disordered" evidence="7">
    <location>
        <begin position="471"/>
        <end position="491"/>
    </location>
</feature>
<keyword evidence="2" id="KW-0720">Serine protease</keyword>
<keyword evidence="3" id="KW-0007">Acetylation</keyword>
<comment type="function">
    <text evidence="6">This enzyme catalyzes the hydrolysis of the N-terminal peptide bond of an N-acetylated peptide to generate an N-acetylated amino acid and a peptide with a free N-terminus. It preferentially cleaves off Ac-Ala, Ac-Met and Ac-Ser. Also, involved in the degradation of oxidized and glycated proteins.</text>
</comment>
<keyword evidence="8" id="KW-0732">Signal</keyword>
<gene>
    <name evidence="10" type="ORF">GK091_16240</name>
</gene>
<dbReference type="InterPro" id="IPR011659">
    <property type="entry name" value="WD40"/>
</dbReference>
<dbReference type="Pfam" id="PF07676">
    <property type="entry name" value="PD40"/>
    <property type="match status" value="2"/>
</dbReference>
<keyword evidence="11" id="KW-1185">Reference proteome</keyword>
<dbReference type="PANTHER" id="PTHR42776">
    <property type="entry name" value="SERINE PEPTIDASE S9 FAMILY MEMBER"/>
    <property type="match status" value="1"/>
</dbReference>
<evidence type="ECO:0000256" key="3">
    <source>
        <dbReference type="ARBA" id="ARBA00022990"/>
    </source>
</evidence>
<name>A0A6M0IJI6_9BACT</name>
<dbReference type="Gene3D" id="2.120.10.30">
    <property type="entry name" value="TolB, C-terminal domain"/>
    <property type="match status" value="2"/>
</dbReference>
<feature type="chain" id="PRO_5026770609" description="Acyl-peptide hydrolase" evidence="8">
    <location>
        <begin position="24"/>
        <end position="736"/>
    </location>
</feature>
<protein>
    <recommendedName>
        <fullName evidence="5">Acyl-peptide hydrolase</fullName>
    </recommendedName>
    <alternativeName>
        <fullName evidence="4">Acylaminoacyl-peptidase</fullName>
    </alternativeName>
</protein>
<dbReference type="GO" id="GO:0004252">
    <property type="term" value="F:serine-type endopeptidase activity"/>
    <property type="evidence" value="ECO:0007669"/>
    <property type="project" value="InterPro"/>
</dbReference>
<dbReference type="Gene3D" id="3.40.50.1820">
    <property type="entry name" value="alpha/beta hydrolase"/>
    <property type="match status" value="1"/>
</dbReference>
<evidence type="ECO:0000256" key="4">
    <source>
        <dbReference type="ARBA" id="ARBA00032284"/>
    </source>
</evidence>
<dbReference type="SUPFAM" id="SSF82171">
    <property type="entry name" value="DPP6 N-terminal domain-like"/>
    <property type="match status" value="1"/>
</dbReference>
<dbReference type="Pfam" id="PF00326">
    <property type="entry name" value="Peptidase_S9"/>
    <property type="match status" value="1"/>
</dbReference>
<dbReference type="SUPFAM" id="SSF53474">
    <property type="entry name" value="alpha/beta-Hydrolases"/>
    <property type="match status" value="1"/>
</dbReference>